<dbReference type="InterPro" id="IPR002575">
    <property type="entry name" value="Aminoglycoside_PTrfase"/>
</dbReference>
<dbReference type="EMBL" id="LKBA01000004">
    <property type="protein sequence ID" value="KPN64413.1"/>
    <property type="molecule type" value="Genomic_DNA"/>
</dbReference>
<evidence type="ECO:0000313" key="3">
    <source>
        <dbReference type="Proteomes" id="UP000050471"/>
    </source>
</evidence>
<dbReference type="AlphaFoldDB" id="A0A0P7IXI0"/>
<proteinExistence type="predicted"/>
<evidence type="ECO:0000313" key="2">
    <source>
        <dbReference type="EMBL" id="KPN64413.1"/>
    </source>
</evidence>
<dbReference type="Proteomes" id="UP000050471">
    <property type="component" value="Unassembled WGS sequence"/>
</dbReference>
<dbReference type="STRING" id="154981.AKJ29_17520"/>
<dbReference type="Gene3D" id="3.90.1200.10">
    <property type="match status" value="1"/>
</dbReference>
<gene>
    <name evidence="2" type="ORF">AKJ29_17520</name>
</gene>
<reference evidence="2 3" key="1">
    <citation type="submission" date="2015-09" db="EMBL/GenBank/DDBJ databases">
        <title>Draft genome sequence of Aliiroseovarius crassostreae CV919-312TSm, the causative agent of Roseovarius Oyster Disease (formerly Juvenile Oyster Disease).</title>
        <authorList>
            <person name="Kessner L."/>
            <person name="Spinard E."/>
            <person name="Nelson D."/>
        </authorList>
    </citation>
    <scope>NUCLEOTIDE SEQUENCE [LARGE SCALE GENOMIC DNA]</scope>
    <source>
        <strain evidence="2 3">CV919-312</strain>
    </source>
</reference>
<organism evidence="2 3">
    <name type="scientific">Aliiroseovarius crassostreae</name>
    <dbReference type="NCBI Taxonomy" id="154981"/>
    <lineage>
        <taxon>Bacteria</taxon>
        <taxon>Pseudomonadati</taxon>
        <taxon>Pseudomonadota</taxon>
        <taxon>Alphaproteobacteria</taxon>
        <taxon>Rhodobacterales</taxon>
        <taxon>Paracoccaceae</taxon>
        <taxon>Aliiroseovarius</taxon>
    </lineage>
</organism>
<feature type="domain" description="Aminoglycoside phosphotransferase" evidence="1">
    <location>
        <begin position="46"/>
        <end position="282"/>
    </location>
</feature>
<evidence type="ECO:0000259" key="1">
    <source>
        <dbReference type="Pfam" id="PF01636"/>
    </source>
</evidence>
<keyword evidence="3" id="KW-1185">Reference proteome</keyword>
<dbReference type="SUPFAM" id="SSF56112">
    <property type="entry name" value="Protein kinase-like (PK-like)"/>
    <property type="match status" value="1"/>
</dbReference>
<comment type="caution">
    <text evidence="2">The sequence shown here is derived from an EMBL/GenBank/DDBJ whole genome shotgun (WGS) entry which is preliminary data.</text>
</comment>
<sequence length="330" mass="36581">MVIDEIHSQDALLEALEVAAHHDWLRPHLPQLRPVLLADRKNDKGRRFVLRLTGMAQGAEQGGAIDVVVKGDTTGADIAGFVRDVEGHRHALDILGPEAVPDILSVHPDTRSLVLRHIPGRSAHQMLELADLGLADRCEVLAACGTWLGRFHRKTLGETRLIKPDVMLRWAETMRTQAENRSVDVPRRDLFLACAAQIPAMAEKARGQETLTAATHGDLHLRNLLITDQGAVGIDFGPVCQVATAHDLGKFLVRYHGWFDPDPSSAPVQAFWAGYGADLAKAARPALEYILPIQVLGDWSDIPKRREDRREGQQHRLQQILKFAEQVFAL</sequence>
<protein>
    <recommendedName>
        <fullName evidence="1">Aminoglycoside phosphotransferase domain-containing protein</fullName>
    </recommendedName>
</protein>
<name>A0A0P7IXI0_9RHOB</name>
<dbReference type="Pfam" id="PF01636">
    <property type="entry name" value="APH"/>
    <property type="match status" value="1"/>
</dbReference>
<accession>A0A0P7IXI0</accession>
<dbReference type="InterPro" id="IPR011009">
    <property type="entry name" value="Kinase-like_dom_sf"/>
</dbReference>